<evidence type="ECO:0000313" key="2">
    <source>
        <dbReference type="EMBL" id="MFJ1270163.1"/>
    </source>
</evidence>
<dbReference type="EMBL" id="JBGORX010000014">
    <property type="protein sequence ID" value="MFJ1270163.1"/>
    <property type="molecule type" value="Genomic_DNA"/>
</dbReference>
<dbReference type="InterPro" id="IPR032874">
    <property type="entry name" value="DDE_dom"/>
</dbReference>
<proteinExistence type="predicted"/>
<dbReference type="Pfam" id="PF13610">
    <property type="entry name" value="DDE_Tnp_IS240"/>
    <property type="match status" value="1"/>
</dbReference>
<name>A0ABW8DBS9_9GAMM</name>
<protein>
    <submittedName>
        <fullName evidence="2">Transposase</fullName>
    </submittedName>
</protein>
<gene>
    <name evidence="2" type="ORF">ACD661_16530</name>
</gene>
<reference evidence="2 3" key="1">
    <citation type="submission" date="2024-08" db="EMBL/GenBank/DDBJ databases">
        <title>Draft Genome Sequence of Legionella lytica strain DSB2004, Isolated From a Fire Sprinkler System.</title>
        <authorList>
            <person name="Everhart A.D."/>
            <person name="Kidane D.T."/>
            <person name="Farone A.L."/>
            <person name="Farone M.B."/>
        </authorList>
    </citation>
    <scope>NUCLEOTIDE SEQUENCE [LARGE SCALE GENOMIC DNA]</scope>
    <source>
        <strain evidence="2 3">DSB2004</strain>
    </source>
</reference>
<evidence type="ECO:0000259" key="1">
    <source>
        <dbReference type="Pfam" id="PF13610"/>
    </source>
</evidence>
<dbReference type="PANTHER" id="PTHR35528">
    <property type="entry name" value="BLL1675 PROTEIN"/>
    <property type="match status" value="1"/>
</dbReference>
<keyword evidence="3" id="KW-1185">Reference proteome</keyword>
<dbReference type="Proteomes" id="UP001615550">
    <property type="component" value="Unassembled WGS sequence"/>
</dbReference>
<evidence type="ECO:0000313" key="3">
    <source>
        <dbReference type="Proteomes" id="UP001615550"/>
    </source>
</evidence>
<dbReference type="RefSeq" id="WP_400188957.1">
    <property type="nucleotide sequence ID" value="NZ_JBGORX010000014.1"/>
</dbReference>
<dbReference type="InterPro" id="IPR052183">
    <property type="entry name" value="IS_Transposase"/>
</dbReference>
<feature type="domain" description="DDE" evidence="1">
    <location>
        <begin position="32"/>
        <end position="158"/>
    </location>
</feature>
<accession>A0ABW8DBS9</accession>
<comment type="caution">
    <text evidence="2">The sequence shown here is derived from an EMBL/GenBank/DDBJ whole genome shotgun (WGS) entry which is preliminary data.</text>
</comment>
<organism evidence="2 3">
    <name type="scientific">Legionella lytica</name>
    <dbReference type="NCBI Taxonomy" id="96232"/>
    <lineage>
        <taxon>Bacteria</taxon>
        <taxon>Pseudomonadati</taxon>
        <taxon>Pseudomonadota</taxon>
        <taxon>Gammaproteobacteria</taxon>
        <taxon>Legionellales</taxon>
        <taxon>Legionellaceae</taxon>
        <taxon>Legionella</taxon>
    </lineage>
</organism>
<dbReference type="PANTHER" id="PTHR35528:SF3">
    <property type="entry name" value="BLL1675 PROTEIN"/>
    <property type="match status" value="1"/>
</dbReference>
<sequence length="179" mass="21358">MDVCYETIRQWCIKFGSHFKNVLKKRASRPSDKWHLEEQQLRISYATYYLWRAVDDKGYEQDVLLQKRRNKKVTIRSLSRLLNTHPKPRVIVTAKLRSYTKSIRHMGKDVEHRSHKGLNNRVENVHQPKRRKEKCLIRFKSPEGAQNVIALMGNIRNLLAVALGRYTKPYQQRRSQFKN</sequence>